<feature type="transmembrane region" description="Helical" evidence="6">
    <location>
        <begin position="576"/>
        <end position="599"/>
    </location>
</feature>
<keyword evidence="10" id="KW-1185">Reference proteome</keyword>
<dbReference type="GO" id="GO:0005886">
    <property type="term" value="C:plasma membrane"/>
    <property type="evidence" value="ECO:0007669"/>
    <property type="project" value="UniProtKB-SubCell"/>
</dbReference>
<evidence type="ECO:0000256" key="6">
    <source>
        <dbReference type="SAM" id="Phobius"/>
    </source>
</evidence>
<feature type="transmembrane region" description="Helical" evidence="6">
    <location>
        <begin position="1037"/>
        <end position="1059"/>
    </location>
</feature>
<keyword evidence="5 6" id="KW-0472">Membrane</keyword>
<dbReference type="PANTHER" id="PTHR43738">
    <property type="entry name" value="ABC TRANSPORTER, MEMBRANE PROTEIN"/>
    <property type="match status" value="1"/>
</dbReference>
<gene>
    <name evidence="9" type="ORF">ETAA1_42610</name>
</gene>
<sequence>MLTLPRLVARNLRFHWRGNVAVLLGVAVGSAVLTGALLVGDSLRGSLRAKAERQLAGVQAAAFFPRPVRAAVSPAEAAPALVLPGSLQLGDDGYLGRVTVYGVDRSFGRGVFAAVDWNATFKRGTAPVVLPHRVADRLGAKVGDRITIGVQRFSDLPRASSLAKRGADDVAAADGYVVAAVLPPEAQAGDFSLSPTPAAPLNVFVPIAALSDQARDETDRSAAPLATALFGWGRADTLTDALKANLTPADHGVRLRVSRKERYLSVESDQLVLPAAQVDATRAAAADLKRRAEPTVVYVADTLAGGGKELPYPVVAGLNASAAAPLGPFLPKGVAELKDDEVVLPEWPENPFRGLAPGTPLTLTYYHPDIEGEGKVLTAALTFRGFIPLAGAANDRDLTPAVRGVTDERANLFDWDRPPMLPKARIRERVPDNGPRAKFWNAYRATPMAYVNLATAERLFAGRFGTVTSVRVAPAEGETAEQLADRFGPALLTRLDPAASGMAFQPVRDRLLAASRGGTDFGGLFLGFSFFLIAAALMLVGLLFRLSLDRRAKEIGLLLAAGFAVKHVRRLVLAEGLLLAVVGAAVGLGAAVAYNRLLLALLIRLWPDPEVGTFLEPHAAPLSFGVGFGLTVLMAVGALWLSVRGLVRVAPPALLRGETTVAVAGPPKPPRLARWLLLGVPVGVVLIAAGSWVGNPDYRAMTFFGGGGLLLTAALAGVWLWMKRTRHAEVNGRGLAALARLGSRNAARNPGRSLLTAALLAAAAFLLVAVESFRRDTGKDFAAVGGGSGGFNLLAEVDVPVYDPVRAPGAEVVPLRLKGGDDASCMNLYQATRPRVLGVPESLVTRGGFHFYQTEADTPEERDNPWLLLNRTYPDGSVPVFAENNTAVWMLHVMVGGTVTLPDDAGNDVKLRLVGTLTDSPFQSELLMADGRFLKLFPQQDGSRVFLVHADAERDATRALQAALRPNGVVVTPTREKVAAYQAVVGAYLSTFQLLGGFGLLLGVLGLAVVLLRGVWERVGELALLRAVGYRPRALQVLVLSENAFLLLLGLAAGVLAALASVAPHVAGGASVPWGRLALMLGGVLVAGFSVAAAATAGILRVPVVPALRRE</sequence>
<name>A0A517XXS9_9BACT</name>
<dbReference type="RefSeq" id="WP_145241890.1">
    <property type="nucleotide sequence ID" value="NZ_CP036273.1"/>
</dbReference>
<feature type="domain" description="MacB-like periplasmic core" evidence="8">
    <location>
        <begin position="22"/>
        <end position="215"/>
    </location>
</feature>
<evidence type="ECO:0000256" key="4">
    <source>
        <dbReference type="ARBA" id="ARBA00022989"/>
    </source>
</evidence>
<dbReference type="KEGG" id="uli:ETAA1_42610"/>
<feature type="transmembrane region" description="Helical" evidence="6">
    <location>
        <begin position="700"/>
        <end position="721"/>
    </location>
</feature>
<dbReference type="AlphaFoldDB" id="A0A517XXS9"/>
<protein>
    <submittedName>
        <fullName evidence="9">FtsX-like permease family protein</fullName>
    </submittedName>
</protein>
<evidence type="ECO:0000313" key="9">
    <source>
        <dbReference type="EMBL" id="QDU22283.1"/>
    </source>
</evidence>
<feature type="domain" description="ABC3 transporter permease C-terminal" evidence="7">
    <location>
        <begin position="528"/>
        <end position="649"/>
    </location>
</feature>
<accession>A0A517XXS9</accession>
<keyword evidence="3 6" id="KW-0812">Transmembrane</keyword>
<evidence type="ECO:0000256" key="1">
    <source>
        <dbReference type="ARBA" id="ARBA00004651"/>
    </source>
</evidence>
<evidence type="ECO:0000259" key="8">
    <source>
        <dbReference type="Pfam" id="PF12704"/>
    </source>
</evidence>
<evidence type="ECO:0000256" key="5">
    <source>
        <dbReference type="ARBA" id="ARBA00023136"/>
    </source>
</evidence>
<evidence type="ECO:0000259" key="7">
    <source>
        <dbReference type="Pfam" id="PF02687"/>
    </source>
</evidence>
<feature type="transmembrane region" description="Helical" evidence="6">
    <location>
        <begin position="994"/>
        <end position="1016"/>
    </location>
</feature>
<evidence type="ECO:0000256" key="3">
    <source>
        <dbReference type="ARBA" id="ARBA00022692"/>
    </source>
</evidence>
<dbReference type="PANTHER" id="PTHR43738:SF2">
    <property type="entry name" value="ABC TRANSPORTER PERMEASE"/>
    <property type="match status" value="1"/>
</dbReference>
<feature type="transmembrane region" description="Helical" evidence="6">
    <location>
        <begin position="20"/>
        <end position="40"/>
    </location>
</feature>
<dbReference type="InterPro" id="IPR003838">
    <property type="entry name" value="ABC3_permease_C"/>
</dbReference>
<comment type="subcellular location">
    <subcellularLocation>
        <location evidence="1">Cell membrane</location>
        <topology evidence="1">Multi-pass membrane protein</topology>
    </subcellularLocation>
</comment>
<dbReference type="Proteomes" id="UP000319576">
    <property type="component" value="Chromosome"/>
</dbReference>
<dbReference type="Pfam" id="PF12704">
    <property type="entry name" value="MacB_PCD"/>
    <property type="match status" value="1"/>
</dbReference>
<keyword evidence="4 6" id="KW-1133">Transmembrane helix</keyword>
<dbReference type="InterPro" id="IPR025857">
    <property type="entry name" value="MacB_PCD"/>
</dbReference>
<feature type="domain" description="ABC3 transporter permease C-terminal" evidence="7">
    <location>
        <begin position="996"/>
        <end position="1102"/>
    </location>
</feature>
<evidence type="ECO:0000313" key="10">
    <source>
        <dbReference type="Proteomes" id="UP000319576"/>
    </source>
</evidence>
<organism evidence="9 10">
    <name type="scientific">Urbifossiella limnaea</name>
    <dbReference type="NCBI Taxonomy" id="2528023"/>
    <lineage>
        <taxon>Bacteria</taxon>
        <taxon>Pseudomonadati</taxon>
        <taxon>Planctomycetota</taxon>
        <taxon>Planctomycetia</taxon>
        <taxon>Gemmatales</taxon>
        <taxon>Gemmataceae</taxon>
        <taxon>Urbifossiella</taxon>
    </lineage>
</organism>
<dbReference type="Pfam" id="PF02687">
    <property type="entry name" value="FtsX"/>
    <property type="match status" value="2"/>
</dbReference>
<dbReference type="OrthoDB" id="219657at2"/>
<evidence type="ECO:0000256" key="2">
    <source>
        <dbReference type="ARBA" id="ARBA00022475"/>
    </source>
</evidence>
<feature type="transmembrane region" description="Helical" evidence="6">
    <location>
        <begin position="675"/>
        <end position="694"/>
    </location>
</feature>
<reference evidence="9 10" key="1">
    <citation type="submission" date="2019-02" db="EMBL/GenBank/DDBJ databases">
        <title>Deep-cultivation of Planctomycetes and their phenomic and genomic characterization uncovers novel biology.</title>
        <authorList>
            <person name="Wiegand S."/>
            <person name="Jogler M."/>
            <person name="Boedeker C."/>
            <person name="Pinto D."/>
            <person name="Vollmers J."/>
            <person name="Rivas-Marin E."/>
            <person name="Kohn T."/>
            <person name="Peeters S.H."/>
            <person name="Heuer A."/>
            <person name="Rast P."/>
            <person name="Oberbeckmann S."/>
            <person name="Bunk B."/>
            <person name="Jeske O."/>
            <person name="Meyerdierks A."/>
            <person name="Storesund J.E."/>
            <person name="Kallscheuer N."/>
            <person name="Luecker S."/>
            <person name="Lage O.M."/>
            <person name="Pohl T."/>
            <person name="Merkel B.J."/>
            <person name="Hornburger P."/>
            <person name="Mueller R.-W."/>
            <person name="Bruemmer F."/>
            <person name="Labrenz M."/>
            <person name="Spormann A.M."/>
            <person name="Op den Camp H."/>
            <person name="Overmann J."/>
            <person name="Amann R."/>
            <person name="Jetten M.S.M."/>
            <person name="Mascher T."/>
            <person name="Medema M.H."/>
            <person name="Devos D.P."/>
            <person name="Kaster A.-K."/>
            <person name="Ovreas L."/>
            <person name="Rohde M."/>
            <person name="Galperin M.Y."/>
            <person name="Jogler C."/>
        </authorList>
    </citation>
    <scope>NUCLEOTIDE SEQUENCE [LARGE SCALE GENOMIC DNA]</scope>
    <source>
        <strain evidence="9 10">ETA_A1</strain>
    </source>
</reference>
<keyword evidence="2" id="KW-1003">Cell membrane</keyword>
<proteinExistence type="predicted"/>
<feature type="transmembrane region" description="Helical" evidence="6">
    <location>
        <begin position="1079"/>
        <end position="1100"/>
    </location>
</feature>
<feature type="transmembrane region" description="Helical" evidence="6">
    <location>
        <begin position="521"/>
        <end position="544"/>
    </location>
</feature>
<dbReference type="EMBL" id="CP036273">
    <property type="protein sequence ID" value="QDU22283.1"/>
    <property type="molecule type" value="Genomic_DNA"/>
</dbReference>
<dbReference type="InterPro" id="IPR051125">
    <property type="entry name" value="ABC-4/HrtB_transporter"/>
</dbReference>
<feature type="transmembrane region" description="Helical" evidence="6">
    <location>
        <begin position="619"/>
        <end position="641"/>
    </location>
</feature>
<feature type="transmembrane region" description="Helical" evidence="6">
    <location>
        <begin position="753"/>
        <end position="770"/>
    </location>
</feature>